<sequence length="168" mass="19378">MSTENLNSQEAIDKLKNLINKIDVGMLCTQTRDSKHVHAVPMSRQEVDDEGNIWYLFSSESETFKHLKEDSSVCLLYSDPRDYNFLSIHAETEVSQDKARIEKYWNKMVEGWFEKGKEDPRVRVLKVIPSEAHYWDTKSNKFVTFFKVALSGVTGAKLDIGREGDLNI</sequence>
<dbReference type="Pfam" id="PF16242">
    <property type="entry name" value="Pyrid_ox_like"/>
    <property type="match status" value="1"/>
</dbReference>
<dbReference type="Gene3D" id="2.30.110.10">
    <property type="entry name" value="Electron Transport, Fmn-binding Protein, Chain A"/>
    <property type="match status" value="1"/>
</dbReference>
<proteinExistence type="predicted"/>
<evidence type="ECO:0000313" key="3">
    <source>
        <dbReference type="Proteomes" id="UP000192393"/>
    </source>
</evidence>
<dbReference type="InterPro" id="IPR012349">
    <property type="entry name" value="Split_barrel_FMN-bd"/>
</dbReference>
<dbReference type="SUPFAM" id="SSF50475">
    <property type="entry name" value="FMN-binding split barrel"/>
    <property type="match status" value="1"/>
</dbReference>
<evidence type="ECO:0000313" key="2">
    <source>
        <dbReference type="EMBL" id="SMC66182.1"/>
    </source>
</evidence>
<evidence type="ECO:0000259" key="1">
    <source>
        <dbReference type="Pfam" id="PF16242"/>
    </source>
</evidence>
<gene>
    <name evidence="2" type="ORF">SAMN06296427_105181</name>
</gene>
<feature type="domain" description="General stress protein FMN-binding split barrel" evidence="1">
    <location>
        <begin position="10"/>
        <end position="159"/>
    </location>
</feature>
<reference evidence="2 3" key="1">
    <citation type="submission" date="2017-04" db="EMBL/GenBank/DDBJ databases">
        <authorList>
            <person name="Afonso C.L."/>
            <person name="Miller P.J."/>
            <person name="Scott M.A."/>
            <person name="Spackman E."/>
            <person name="Goraichik I."/>
            <person name="Dimitrov K.M."/>
            <person name="Suarez D.L."/>
            <person name="Swayne D.E."/>
        </authorList>
    </citation>
    <scope>NUCLEOTIDE SEQUENCE [LARGE SCALE GENOMIC DNA]</scope>
    <source>
        <strain evidence="2 3">CGMCC 1.12708</strain>
    </source>
</reference>
<accession>A0A1W2B0D4</accession>
<dbReference type="Proteomes" id="UP000192393">
    <property type="component" value="Unassembled WGS sequence"/>
</dbReference>
<dbReference type="EMBL" id="FWXS01000005">
    <property type="protein sequence ID" value="SMC66182.1"/>
    <property type="molecule type" value="Genomic_DNA"/>
</dbReference>
<dbReference type="InterPro" id="IPR052917">
    <property type="entry name" value="Stress-Dev_Protein"/>
</dbReference>
<dbReference type="PANTHER" id="PTHR34818:SF1">
    <property type="entry name" value="PROTEIN BLI-3"/>
    <property type="match status" value="1"/>
</dbReference>
<dbReference type="OrthoDB" id="1432662at2"/>
<protein>
    <submittedName>
        <fullName evidence="2">General stress protein 26</fullName>
    </submittedName>
</protein>
<dbReference type="STRING" id="1434700.SAMN06296427_105181"/>
<keyword evidence="3" id="KW-1185">Reference proteome</keyword>
<dbReference type="AlphaFoldDB" id="A0A1W2B0D4"/>
<organism evidence="2 3">
    <name type="scientific">Moheibacter sediminis</name>
    <dbReference type="NCBI Taxonomy" id="1434700"/>
    <lineage>
        <taxon>Bacteria</taxon>
        <taxon>Pseudomonadati</taxon>
        <taxon>Bacteroidota</taxon>
        <taxon>Flavobacteriia</taxon>
        <taxon>Flavobacteriales</taxon>
        <taxon>Weeksellaceae</taxon>
        <taxon>Moheibacter</taxon>
    </lineage>
</organism>
<dbReference type="RefSeq" id="WP_084017384.1">
    <property type="nucleotide sequence ID" value="NZ_FWXS01000005.1"/>
</dbReference>
<dbReference type="PANTHER" id="PTHR34818">
    <property type="entry name" value="PROTEIN BLI-3"/>
    <property type="match status" value="1"/>
</dbReference>
<name>A0A1W2B0D4_9FLAO</name>
<dbReference type="InterPro" id="IPR038725">
    <property type="entry name" value="YdaG_split_barrel_FMN-bd"/>
</dbReference>